<evidence type="ECO:0000313" key="3">
    <source>
        <dbReference type="Proteomes" id="UP000620133"/>
    </source>
</evidence>
<name>A0A7U9THZ5_9MOLU</name>
<dbReference type="KEGG" id="manr:MPAN_017380"/>
<protein>
    <submittedName>
        <fullName evidence="2">Lipase</fullName>
    </submittedName>
</protein>
<keyword evidence="3" id="KW-1185">Reference proteome</keyword>
<dbReference type="RefSeq" id="WP_176239487.1">
    <property type="nucleotide sequence ID" value="NZ_AP024412.1"/>
</dbReference>
<proteinExistence type="predicted"/>
<dbReference type="Gene3D" id="3.40.50.1110">
    <property type="entry name" value="SGNH hydrolase"/>
    <property type="match status" value="1"/>
</dbReference>
<accession>A0A7U9THZ5</accession>
<dbReference type="Pfam" id="PF13472">
    <property type="entry name" value="Lipase_GDSL_2"/>
    <property type="match status" value="1"/>
</dbReference>
<dbReference type="AlphaFoldDB" id="A0A7U9THZ5"/>
<dbReference type="SUPFAM" id="SSF52266">
    <property type="entry name" value="SGNH hydrolase"/>
    <property type="match status" value="1"/>
</dbReference>
<dbReference type="InterPro" id="IPR013830">
    <property type="entry name" value="SGNH_hydro"/>
</dbReference>
<dbReference type="InterPro" id="IPR036514">
    <property type="entry name" value="SGNH_hydro_sf"/>
</dbReference>
<gene>
    <name evidence="2" type="ORF">MPAN_017380</name>
</gene>
<dbReference type="PANTHER" id="PTHR30383">
    <property type="entry name" value="THIOESTERASE 1/PROTEASE 1/LYSOPHOSPHOLIPASE L1"/>
    <property type="match status" value="1"/>
</dbReference>
<dbReference type="EMBL" id="AP024412">
    <property type="protein sequence ID" value="BCR36845.1"/>
    <property type="molecule type" value="Genomic_DNA"/>
</dbReference>
<dbReference type="PANTHER" id="PTHR30383:SF5">
    <property type="entry name" value="SGNH HYDROLASE-TYPE ESTERASE DOMAIN-CONTAINING PROTEIN"/>
    <property type="match status" value="1"/>
</dbReference>
<dbReference type="Proteomes" id="UP000620133">
    <property type="component" value="Chromosome"/>
</dbReference>
<feature type="domain" description="SGNH hydrolase-type esterase" evidence="1">
    <location>
        <begin position="6"/>
        <end position="186"/>
    </location>
</feature>
<reference evidence="2" key="1">
    <citation type="submission" date="2021-01" db="EMBL/GenBank/DDBJ databases">
        <title>Draft genome sequence of Acholeplasmataceae bacterium strain Mahy22.</title>
        <authorList>
            <person name="Watanabe M."/>
            <person name="Kojima H."/>
            <person name="Fukui M."/>
        </authorList>
    </citation>
    <scope>NUCLEOTIDE SEQUENCE</scope>
    <source>
        <strain evidence="2">Mahy22</strain>
    </source>
</reference>
<organism evidence="2 3">
    <name type="scientific">Mariniplasma anaerobium</name>
    <dbReference type="NCBI Taxonomy" id="2735436"/>
    <lineage>
        <taxon>Bacteria</taxon>
        <taxon>Bacillati</taxon>
        <taxon>Mycoplasmatota</taxon>
        <taxon>Mollicutes</taxon>
        <taxon>Acholeplasmatales</taxon>
        <taxon>Acholeplasmataceae</taxon>
        <taxon>Mariniplasma</taxon>
    </lineage>
</organism>
<dbReference type="GO" id="GO:0004622">
    <property type="term" value="F:phosphatidylcholine lysophospholipase activity"/>
    <property type="evidence" value="ECO:0007669"/>
    <property type="project" value="TreeGrafter"/>
</dbReference>
<sequence length="202" mass="23059">MKNYLFFGDSVTEAGRDKSNPSDLGHGFVYFLSQEFREIKFINKGIGGQRVKDLINRLDIDVINLNPNVCFILIGVNDAWLPYRLNQGSSIHTFRNSLDVLIKTIIEKSDHTEIVLIKPYAIAIQKSNENMIIDLAAFRNDYDLIGKKYNLPVIDIKETIEKQLKVVPADTLFYDGIHPTKLGHQIIGKIIEDYIRGNLHDL</sequence>
<evidence type="ECO:0000259" key="1">
    <source>
        <dbReference type="Pfam" id="PF13472"/>
    </source>
</evidence>
<dbReference type="InterPro" id="IPR051532">
    <property type="entry name" value="Ester_Hydrolysis_Enzymes"/>
</dbReference>
<evidence type="ECO:0000313" key="2">
    <source>
        <dbReference type="EMBL" id="BCR36845.1"/>
    </source>
</evidence>